<geneLocation type="plasmid" evidence="1 2">
    <name>pCTU1</name>
</geneLocation>
<protein>
    <submittedName>
        <fullName evidence="1">Uncharacterized protein</fullName>
    </submittedName>
</protein>
<keyword evidence="2" id="KW-1185">Reference proteome</keyword>
<dbReference type="KEGG" id="ctu:Ctu_1p00770"/>
<sequence length="55" mass="6362">MRGFLTGSLKIIPCERNALLMNINLIKFCKKLRDHVTFYNIMNLSHFLNLGGYST</sequence>
<dbReference type="HOGENOM" id="CLU_3029957_0_0_6"/>
<accession>C9Y5G9</accession>
<name>C9Y5G9_CROTZ</name>
<dbReference type="Proteomes" id="UP000002069">
    <property type="component" value="Plasmid pCTU1"/>
</dbReference>
<organism evidence="1 2">
    <name type="scientific">Cronobacter turicensis (strain DSM 18703 / CCUG 55852 / LMG 23827 / z3032)</name>
    <dbReference type="NCBI Taxonomy" id="693216"/>
    <lineage>
        <taxon>Bacteria</taxon>
        <taxon>Pseudomonadati</taxon>
        <taxon>Pseudomonadota</taxon>
        <taxon>Gammaproteobacteria</taxon>
        <taxon>Enterobacterales</taxon>
        <taxon>Enterobacteriaceae</taxon>
        <taxon>Cronobacter</taxon>
    </lineage>
</organism>
<keyword evidence="1" id="KW-0614">Plasmid</keyword>
<proteinExistence type="predicted"/>
<dbReference type="EMBL" id="FN543094">
    <property type="protein sequence ID" value="CBA34614.1"/>
    <property type="molecule type" value="Genomic_DNA"/>
</dbReference>
<reference evidence="2" key="2">
    <citation type="journal article" date="2011" name="J. Bacteriol.">
        <title>Complete genome sequence of Cronobacter turicensis LMG 23827, a food-borne pathogen causing deaths in neonates.</title>
        <authorList>
            <person name="Stephan R."/>
            <person name="Lehner A."/>
            <person name="Tischler P."/>
            <person name="Rattei T."/>
        </authorList>
    </citation>
    <scope>NUCLEOTIDE SEQUENCE [LARGE SCALE GENOMIC DNA]</scope>
    <source>
        <strain evidence="2">DSM 18703 / CCUG 55852 / LMG 23827 / z3032</strain>
    </source>
</reference>
<evidence type="ECO:0000313" key="1">
    <source>
        <dbReference type="EMBL" id="CBA34614.1"/>
    </source>
</evidence>
<gene>
    <name evidence="1" type="ordered locus">Ctu_1p00770</name>
</gene>
<evidence type="ECO:0000313" key="2">
    <source>
        <dbReference type="Proteomes" id="UP000002069"/>
    </source>
</evidence>
<reference evidence="1 2" key="1">
    <citation type="journal article" date="2010" name="J. Bacteriol.">
        <title>Complete Genome Sequence of Cronobacter turicensis LMG 23827, a foodborne pathogen causing deaths in neonates.</title>
        <authorList>
            <person name="Stephan R."/>
            <person name="Lehner A."/>
            <person name="Tischler P."/>
            <person name="Rattei T."/>
        </authorList>
    </citation>
    <scope>NUCLEOTIDE SEQUENCE [LARGE SCALE GENOMIC DNA]</scope>
    <source>
        <strain evidence="2">DSM 18703 / CCUG 55852 / LMG 23827 / z3032</strain>
        <plasmid evidence="1 2">pCTU1</plasmid>
    </source>
</reference>
<dbReference type="AlphaFoldDB" id="C9Y5G9"/>